<gene>
    <name evidence="1" type="ORF">UTRI_03318</name>
</gene>
<dbReference type="Proteomes" id="UP000324022">
    <property type="component" value="Unassembled WGS sequence"/>
</dbReference>
<proteinExistence type="predicted"/>
<protein>
    <submittedName>
        <fullName evidence="1">Uncharacterized protein</fullName>
    </submittedName>
</protein>
<dbReference type="AlphaFoldDB" id="A0A5C3E5J0"/>
<sequence length="237" mass="27099">MTAKTRAQELRASRERADWFSRVHHDSPSCVIEGSTSVCDESVRMRLFESSYLVLMLVFTGLAACWLPRNPPASVTESEEGIQYIWDSAWNGQFANKLPQRYNHLQSSWATFLISKGKRIVEDYYKKRFGPDFKTTKITTSVRYGMTRFLQLVTFSKDQPYLFDPSGWPDKQKVAISLAEAFAEQQYTAKASRAASKSHFEIIRNAVEEDRARQAQKARKRKEWGTMLSIGPGASGY</sequence>
<evidence type="ECO:0000313" key="1">
    <source>
        <dbReference type="EMBL" id="SPO25953.1"/>
    </source>
</evidence>
<accession>A0A5C3E5J0</accession>
<reference evidence="1 2" key="1">
    <citation type="submission" date="2018-03" db="EMBL/GenBank/DDBJ databases">
        <authorList>
            <person name="Guldener U."/>
        </authorList>
    </citation>
    <scope>NUCLEOTIDE SEQUENCE [LARGE SCALE GENOMIC DNA]</scope>
    <source>
        <strain evidence="1 2">NBRC100155</strain>
    </source>
</reference>
<name>A0A5C3E5J0_9BASI</name>
<evidence type="ECO:0000313" key="2">
    <source>
        <dbReference type="Proteomes" id="UP000324022"/>
    </source>
</evidence>
<dbReference type="OrthoDB" id="10280983at2759"/>
<dbReference type="EMBL" id="OOIN01000012">
    <property type="protein sequence ID" value="SPO25953.1"/>
    <property type="molecule type" value="Genomic_DNA"/>
</dbReference>
<keyword evidence="2" id="KW-1185">Reference proteome</keyword>
<organism evidence="1 2">
    <name type="scientific">Ustilago trichophora</name>
    <dbReference type="NCBI Taxonomy" id="86804"/>
    <lineage>
        <taxon>Eukaryota</taxon>
        <taxon>Fungi</taxon>
        <taxon>Dikarya</taxon>
        <taxon>Basidiomycota</taxon>
        <taxon>Ustilaginomycotina</taxon>
        <taxon>Ustilaginomycetes</taxon>
        <taxon>Ustilaginales</taxon>
        <taxon>Ustilaginaceae</taxon>
        <taxon>Ustilago</taxon>
    </lineage>
</organism>